<reference evidence="2 3" key="1">
    <citation type="submission" date="2017-10" db="EMBL/GenBank/DDBJ databases">
        <title>The draft genome sequence of Lewinella marina KCTC 32374.</title>
        <authorList>
            <person name="Wang K."/>
        </authorList>
    </citation>
    <scope>NUCLEOTIDE SEQUENCE [LARGE SCALE GENOMIC DNA]</scope>
    <source>
        <strain evidence="2 3">MKG-38</strain>
    </source>
</reference>
<name>A0A2G0CBX4_9BACT</name>
<dbReference type="InterPro" id="IPR007345">
    <property type="entry name" value="Polysacch_pyruvyl_Trfase"/>
</dbReference>
<comment type="caution">
    <text evidence="2">The sequence shown here is derived from an EMBL/GenBank/DDBJ whole genome shotgun (WGS) entry which is preliminary data.</text>
</comment>
<organism evidence="2 3">
    <name type="scientific">Neolewinella marina</name>
    <dbReference type="NCBI Taxonomy" id="438751"/>
    <lineage>
        <taxon>Bacteria</taxon>
        <taxon>Pseudomonadati</taxon>
        <taxon>Bacteroidota</taxon>
        <taxon>Saprospiria</taxon>
        <taxon>Saprospirales</taxon>
        <taxon>Lewinellaceae</taxon>
        <taxon>Neolewinella</taxon>
    </lineage>
</organism>
<evidence type="ECO:0000259" key="1">
    <source>
        <dbReference type="Pfam" id="PF04230"/>
    </source>
</evidence>
<dbReference type="Pfam" id="PF04230">
    <property type="entry name" value="PS_pyruv_trans"/>
    <property type="match status" value="1"/>
</dbReference>
<dbReference type="Proteomes" id="UP000226437">
    <property type="component" value="Unassembled WGS sequence"/>
</dbReference>
<protein>
    <recommendedName>
        <fullName evidence="1">Polysaccharide pyruvyl transferase domain-containing protein</fullName>
    </recommendedName>
</protein>
<accession>A0A2G0CBX4</accession>
<dbReference type="OrthoDB" id="9803627at2"/>
<dbReference type="AlphaFoldDB" id="A0A2G0CBX4"/>
<evidence type="ECO:0000313" key="3">
    <source>
        <dbReference type="Proteomes" id="UP000226437"/>
    </source>
</evidence>
<keyword evidence="3" id="KW-1185">Reference proteome</keyword>
<sequence length="297" mass="33586">MVGCKPNYMYKSHLYRLKWSNLFDSVRANLFTDNILLYWSHSKGGTFNFGDILNPYLVEALTGQKCINLKDIYLIKNRRKFTCIGSVLDQNIRFGGFEVWGSGFIRKPDNLPYTPSVVHAVRGPLSRDVYESFNIDCPPVYGDPAILLPRLYNPDIAIKHKVGIVPHYTELEHPSLKTFLNNNEDVKLISVLNGVEAFVDDILSCERILSSSLHGLIASDAYNIPNKHVVIGDKLHGGRFKFVDYYSSVNNRDYTAISLTDAIRTENIRFESMFDKVSELATGLLASCPLPVLPVFK</sequence>
<feature type="domain" description="Polysaccharide pyruvyl transferase" evidence="1">
    <location>
        <begin position="118"/>
        <end position="225"/>
    </location>
</feature>
<proteinExistence type="predicted"/>
<evidence type="ECO:0000313" key="2">
    <source>
        <dbReference type="EMBL" id="PHK97489.1"/>
    </source>
</evidence>
<gene>
    <name evidence="2" type="ORF">CGL56_15430</name>
</gene>
<dbReference type="EMBL" id="PDLO01000008">
    <property type="protein sequence ID" value="PHK97489.1"/>
    <property type="molecule type" value="Genomic_DNA"/>
</dbReference>